<accession>A0A037ZGS6</accession>
<dbReference type="Gene3D" id="1.10.8.870">
    <property type="entry name" value="Alpha-glycerophosphate oxidase, cap domain"/>
    <property type="match status" value="1"/>
</dbReference>
<evidence type="ECO:0000256" key="3">
    <source>
        <dbReference type="ARBA" id="ARBA00022630"/>
    </source>
</evidence>
<comment type="cofactor">
    <cofactor evidence="1">
        <name>FAD</name>
        <dbReference type="ChEBI" id="CHEBI:57692"/>
    </cofactor>
</comment>
<dbReference type="PANTHER" id="PTHR11985">
    <property type="entry name" value="GLYCEROL-3-PHOSPHATE DEHYDROGENASE"/>
    <property type="match status" value="1"/>
</dbReference>
<dbReference type="Pfam" id="PF01266">
    <property type="entry name" value="DAO"/>
    <property type="match status" value="1"/>
</dbReference>
<evidence type="ECO:0000256" key="4">
    <source>
        <dbReference type="ARBA" id="ARBA00022827"/>
    </source>
</evidence>
<comment type="similarity">
    <text evidence="2">Belongs to the FAD-dependent glycerol-3-phosphate dehydrogenase family.</text>
</comment>
<comment type="caution">
    <text evidence="8">The sequence shown here is derived from an EMBL/GenBank/DDBJ whole genome shotgun (WGS) entry which is preliminary data.</text>
</comment>
<dbReference type="EMBL" id="JFKE01000006">
    <property type="protein sequence ID" value="KAJ54741.1"/>
    <property type="molecule type" value="Genomic_DNA"/>
</dbReference>
<dbReference type="PRINTS" id="PR01001">
    <property type="entry name" value="FADG3PDH"/>
</dbReference>
<reference evidence="8 9" key="1">
    <citation type="submission" date="2014-03" db="EMBL/GenBank/DDBJ databases">
        <title>Draft Genome Sequence of Actibacterium mucosum KCTC 23349, a Marine Alphaproteobacterium with Complex Ionic Requirements Isolated from Mediterranean Seawater at Malvarrosa Beach, Valencia, Spain.</title>
        <authorList>
            <person name="Arahal D.R."/>
            <person name="Shao Z."/>
            <person name="Lai Q."/>
            <person name="Pujalte M.J."/>
        </authorList>
    </citation>
    <scope>NUCLEOTIDE SEQUENCE [LARGE SCALE GENOMIC DNA]</scope>
    <source>
        <strain evidence="8 9">KCTC 23349</strain>
    </source>
</reference>
<organism evidence="8 9">
    <name type="scientific">Actibacterium mucosum KCTC 23349</name>
    <dbReference type="NCBI Taxonomy" id="1454373"/>
    <lineage>
        <taxon>Bacteria</taxon>
        <taxon>Pseudomonadati</taxon>
        <taxon>Pseudomonadota</taxon>
        <taxon>Alphaproteobacteria</taxon>
        <taxon>Rhodobacterales</taxon>
        <taxon>Roseobacteraceae</taxon>
        <taxon>Actibacterium</taxon>
    </lineage>
</organism>
<dbReference type="InterPro" id="IPR038299">
    <property type="entry name" value="DAO_C_sf"/>
</dbReference>
<dbReference type="RefSeq" id="WP_035260939.1">
    <property type="nucleotide sequence ID" value="NZ_JFKE01000006.1"/>
</dbReference>
<sequence length="580" mass="63830">MPETRANTWADLAADPTFDAIVIGGGINGISTWRELALQGLRVLLVERSDFCSGCSAAPSRMIHGGLRYLENGEFDLVRESLAERDALLRNAPHLVRPLPTTVPITQVFSGIFNGALGFLTKRSRPANRGAVVIKLGLAFYDIFTAKRRQMPRHTFRGRAATFAAWPRLNPKLKFSATYYDAWISHPERLGLELITDTLRDCPAARALNYAELSRTDETILVRDLTNQAEVHVTARAMVNATGAWLDETNRDLLPNGGNARFVGGTKGSHLIIDNPDLLAALNGHMIYFENVDGRVCILFPYLGRVLLGSTDLRVDQAGPVRCEDDELDYILTSLRHVFPDIRVAPDQIVYTYSGVRPLPRSDEGFTGRISRGHFTRRIDGTPPVFCMIGGKWTTFRAFGEQSADMVLEALGHSRKVATLDRAIGGGQGFPADQAALQRQADTLSRRFNVPLPRAEHMLQHYGSRAEEILGHCAAGPDAPLCPGSAYTTSEIGWIIDNEMVQSPADILQRRTDLAITGAISARVIEAVTNQLAQARGWPAEKTAAEITRFRAALHRFHRVDPATLAARDARCDTDQSTQG</sequence>
<feature type="domain" description="Alpha-glycerophosphate oxidase C-terminal" evidence="7">
    <location>
        <begin position="419"/>
        <end position="542"/>
    </location>
</feature>
<feature type="domain" description="FAD dependent oxidoreductase" evidence="6">
    <location>
        <begin position="19"/>
        <end position="375"/>
    </location>
</feature>
<dbReference type="Gene3D" id="3.50.50.60">
    <property type="entry name" value="FAD/NAD(P)-binding domain"/>
    <property type="match status" value="1"/>
</dbReference>
<dbReference type="STRING" id="1454373.ACMU_16635"/>
<dbReference type="AlphaFoldDB" id="A0A037ZGS6"/>
<proteinExistence type="inferred from homology"/>
<protein>
    <submittedName>
        <fullName evidence="8">Glycerol-3-phosphate dehydrogenase</fullName>
    </submittedName>
</protein>
<keyword evidence="9" id="KW-1185">Reference proteome</keyword>
<dbReference type="Pfam" id="PF16901">
    <property type="entry name" value="DAO_C"/>
    <property type="match status" value="1"/>
</dbReference>
<evidence type="ECO:0000256" key="5">
    <source>
        <dbReference type="ARBA" id="ARBA00023002"/>
    </source>
</evidence>
<dbReference type="SUPFAM" id="SSF51905">
    <property type="entry name" value="FAD/NAD(P)-binding domain"/>
    <property type="match status" value="1"/>
</dbReference>
<gene>
    <name evidence="8" type="ORF">ACMU_16635</name>
</gene>
<evidence type="ECO:0000313" key="8">
    <source>
        <dbReference type="EMBL" id="KAJ54741.1"/>
    </source>
</evidence>
<evidence type="ECO:0000313" key="9">
    <source>
        <dbReference type="Proteomes" id="UP000026249"/>
    </source>
</evidence>
<keyword evidence="5" id="KW-0560">Oxidoreductase</keyword>
<dbReference type="OrthoDB" id="9766796at2"/>
<dbReference type="Proteomes" id="UP000026249">
    <property type="component" value="Unassembled WGS sequence"/>
</dbReference>
<dbReference type="Gene3D" id="3.30.9.10">
    <property type="entry name" value="D-Amino Acid Oxidase, subunit A, domain 2"/>
    <property type="match status" value="1"/>
</dbReference>
<dbReference type="GO" id="GO:0004368">
    <property type="term" value="F:glycerol-3-phosphate dehydrogenase (quinone) activity"/>
    <property type="evidence" value="ECO:0007669"/>
    <property type="project" value="InterPro"/>
</dbReference>
<evidence type="ECO:0000259" key="7">
    <source>
        <dbReference type="Pfam" id="PF16901"/>
    </source>
</evidence>
<dbReference type="PANTHER" id="PTHR11985:SF15">
    <property type="entry name" value="GLYCEROL-3-PHOSPHATE DEHYDROGENASE, MITOCHONDRIAL"/>
    <property type="match status" value="1"/>
</dbReference>
<keyword evidence="3" id="KW-0285">Flavoprotein</keyword>
<dbReference type="InterPro" id="IPR036188">
    <property type="entry name" value="FAD/NAD-bd_sf"/>
</dbReference>
<dbReference type="InterPro" id="IPR000447">
    <property type="entry name" value="G3P_DH_FAD-dep"/>
</dbReference>
<name>A0A037ZGS6_9RHOB</name>
<evidence type="ECO:0000256" key="1">
    <source>
        <dbReference type="ARBA" id="ARBA00001974"/>
    </source>
</evidence>
<dbReference type="GO" id="GO:0046168">
    <property type="term" value="P:glycerol-3-phosphate catabolic process"/>
    <property type="evidence" value="ECO:0007669"/>
    <property type="project" value="TreeGrafter"/>
</dbReference>
<evidence type="ECO:0000256" key="2">
    <source>
        <dbReference type="ARBA" id="ARBA00007330"/>
    </source>
</evidence>
<evidence type="ECO:0000259" key="6">
    <source>
        <dbReference type="Pfam" id="PF01266"/>
    </source>
</evidence>
<dbReference type="InterPro" id="IPR006076">
    <property type="entry name" value="FAD-dep_OxRdtase"/>
</dbReference>
<dbReference type="InterPro" id="IPR031656">
    <property type="entry name" value="DAO_C"/>
</dbReference>
<keyword evidence="4" id="KW-0274">FAD</keyword>